<accession>A0ACC3S753</accession>
<protein>
    <submittedName>
        <fullName evidence="1">Uncharacterized protein</fullName>
    </submittedName>
</protein>
<comment type="caution">
    <text evidence="1">The sequence shown here is derived from an EMBL/GenBank/DDBJ whole genome shotgun (WGS) entry which is preliminary data.</text>
</comment>
<gene>
    <name evidence="1" type="ORF">M8818_006160</name>
</gene>
<name>A0ACC3S753_9PEZI</name>
<evidence type="ECO:0000313" key="2">
    <source>
        <dbReference type="Proteomes" id="UP001320706"/>
    </source>
</evidence>
<keyword evidence="2" id="KW-1185">Reference proteome</keyword>
<proteinExistence type="predicted"/>
<reference evidence="1" key="1">
    <citation type="submission" date="2024-02" db="EMBL/GenBank/DDBJ databases">
        <title>Metagenome Assembled Genome of Zalaria obscura JY119.</title>
        <authorList>
            <person name="Vighnesh L."/>
            <person name="Jagadeeshwari U."/>
            <person name="Venkata Ramana C."/>
            <person name="Sasikala C."/>
        </authorList>
    </citation>
    <scope>NUCLEOTIDE SEQUENCE</scope>
    <source>
        <strain evidence="1">JY119</strain>
    </source>
</reference>
<dbReference type="EMBL" id="JAMKPW020000038">
    <property type="protein sequence ID" value="KAK8200843.1"/>
    <property type="molecule type" value="Genomic_DNA"/>
</dbReference>
<evidence type="ECO:0000313" key="1">
    <source>
        <dbReference type="EMBL" id="KAK8200843.1"/>
    </source>
</evidence>
<organism evidence="1 2">
    <name type="scientific">Zalaria obscura</name>
    <dbReference type="NCBI Taxonomy" id="2024903"/>
    <lineage>
        <taxon>Eukaryota</taxon>
        <taxon>Fungi</taxon>
        <taxon>Dikarya</taxon>
        <taxon>Ascomycota</taxon>
        <taxon>Pezizomycotina</taxon>
        <taxon>Dothideomycetes</taxon>
        <taxon>Dothideomycetidae</taxon>
        <taxon>Dothideales</taxon>
        <taxon>Zalariaceae</taxon>
        <taxon>Zalaria</taxon>
    </lineage>
</organism>
<sequence length="380" mass="41930">MEPSLPPRPAENAEGGVTEGDPEISDSRDSQFEPKNLPARVKEHHIIIIDLIRELQWLKRRMRELKRENMALRGHTDSREGIRREGLSSVKSVPTPRAHLLFIHGFSDHSANYTSNLFPALAAHSISITAFDQRGWGRSVAHPRDRGLTGPTTTVLADITSVLSTLLPSPVPVFLMGHSMGGAEALVYAAQGPSETVSQIRGVLASAPLIALHPHTAPWRATVVAGRVAAKMLPRFKMVNRLDSKWLSHDEGKNREWEADGLCHDTGTLEGLAGMLDRGEGLDRGLDTFLVREGRGEGGALAVWIAHGTEDRINWVEGSRRYFERLGEVRDKEFRAYEGGYHNLHIDLPPGADGVQFREDVAKWILDRSGPLSDASKAKL</sequence>
<dbReference type="Proteomes" id="UP001320706">
    <property type="component" value="Unassembled WGS sequence"/>
</dbReference>